<dbReference type="PROSITE" id="PS51192">
    <property type="entry name" value="HELICASE_ATP_BIND_1"/>
    <property type="match status" value="1"/>
</dbReference>
<reference evidence="11" key="1">
    <citation type="submission" date="2022-07" db="EMBL/GenBank/DDBJ databases">
        <authorList>
            <person name="Li W.-J."/>
            <person name="Deng Q.-Q."/>
        </authorList>
    </citation>
    <scope>NUCLEOTIDE SEQUENCE</scope>
    <source>
        <strain evidence="11">SYSU M60031</strain>
    </source>
</reference>
<dbReference type="GO" id="GO:0030894">
    <property type="term" value="C:replisome"/>
    <property type="evidence" value="ECO:0007669"/>
    <property type="project" value="TreeGrafter"/>
</dbReference>
<name>A0AA42BPR5_9BACI</name>
<keyword evidence="12" id="KW-1185">Reference proteome</keyword>
<dbReference type="PROSITE" id="PS51194">
    <property type="entry name" value="HELICASE_CTER"/>
    <property type="match status" value="1"/>
</dbReference>
<feature type="domain" description="Rhodanese" evidence="8">
    <location>
        <begin position="213"/>
        <end position="271"/>
    </location>
</feature>
<evidence type="ECO:0000313" key="12">
    <source>
        <dbReference type="Proteomes" id="UP001156102"/>
    </source>
</evidence>
<gene>
    <name evidence="11" type="ORF">NK662_09265</name>
</gene>
<evidence type="ECO:0000259" key="8">
    <source>
        <dbReference type="PROSITE" id="PS50206"/>
    </source>
</evidence>
<dbReference type="PROSITE" id="PS50206">
    <property type="entry name" value="RHODANESE_3"/>
    <property type="match status" value="1"/>
</dbReference>
<dbReference type="InterPro" id="IPR004589">
    <property type="entry name" value="DNA_helicase_ATP-dep_RecQ"/>
</dbReference>
<evidence type="ECO:0000259" key="10">
    <source>
        <dbReference type="PROSITE" id="PS51194"/>
    </source>
</evidence>
<dbReference type="InterPro" id="IPR027417">
    <property type="entry name" value="P-loop_NTPase"/>
</dbReference>
<sequence>MKLEEVLQQKFGYASFRPGQQEIIADLLAGHHVVAMLPTGGGKSICYQLPGMLLDGAVLIVSPLLSLMEDQVNQLRLFGEKRVIAFNSFRTIEEKQEALQNIKKYKFIFASPEMLQARSFLQALQQVPLALFVVDEAHCISQWGYDFRPDYQRLQEVIAMLRRPPVLAITATATGQVLRDIVGSLGLGEVQMHLRSVDRPNIALQLDMAGSIEEKKEKLRAYAKRLAGPGIIYCSSRSWAETIAEELRHAGISRAAHYHGGMAQEDRMLIQQQFMKGQLDVISCTSAFGMGINKADVRYVIHFHYPANLEAYLQEIGRAGRDGLDSLAVLLLCPFDHELPAGMIAEELPSEAHISYFLSLLQERLFRQSALPVRDVEQIGRNVAGLSEQHWRFLLYHLERMGVVQQGNLLLGVVTGETGRRLALEAAKRLADKQEKLQRMRWWLQRTDCRREGILQYFDSEAAGEPVYCCDLCGIDVTHYENKREEAGAAPADWVEELRSLLGLAHQDE</sequence>
<keyword evidence="3 11" id="KW-0347">Helicase</keyword>
<evidence type="ECO:0000259" key="9">
    <source>
        <dbReference type="PROSITE" id="PS51192"/>
    </source>
</evidence>
<dbReference type="NCBIfam" id="TIGR00614">
    <property type="entry name" value="recQ_fam"/>
    <property type="match status" value="1"/>
</dbReference>
<feature type="domain" description="Helicase ATP-binding" evidence="9">
    <location>
        <begin position="24"/>
        <end position="191"/>
    </location>
</feature>
<proteinExistence type="predicted"/>
<evidence type="ECO:0000256" key="4">
    <source>
        <dbReference type="ARBA" id="ARBA00022840"/>
    </source>
</evidence>
<dbReference type="SUPFAM" id="SSF52540">
    <property type="entry name" value="P-loop containing nucleoside triphosphate hydrolases"/>
    <property type="match status" value="1"/>
</dbReference>
<feature type="domain" description="Helicase C-terminal" evidence="10">
    <location>
        <begin position="218"/>
        <end position="377"/>
    </location>
</feature>
<dbReference type="CDD" id="cd17920">
    <property type="entry name" value="DEXHc_RecQ"/>
    <property type="match status" value="1"/>
</dbReference>
<dbReference type="Pfam" id="PF16124">
    <property type="entry name" value="RecQ_Zn_bind"/>
    <property type="match status" value="1"/>
</dbReference>
<dbReference type="Pfam" id="PF00271">
    <property type="entry name" value="Helicase_C"/>
    <property type="match status" value="1"/>
</dbReference>
<dbReference type="GO" id="GO:0009378">
    <property type="term" value="F:four-way junction helicase activity"/>
    <property type="evidence" value="ECO:0007669"/>
    <property type="project" value="TreeGrafter"/>
</dbReference>
<dbReference type="GO" id="GO:0006281">
    <property type="term" value="P:DNA repair"/>
    <property type="evidence" value="ECO:0007669"/>
    <property type="project" value="TreeGrafter"/>
</dbReference>
<dbReference type="GO" id="GO:0043138">
    <property type="term" value="F:3'-5' DNA helicase activity"/>
    <property type="evidence" value="ECO:0007669"/>
    <property type="project" value="TreeGrafter"/>
</dbReference>
<evidence type="ECO:0000256" key="2">
    <source>
        <dbReference type="ARBA" id="ARBA00022801"/>
    </source>
</evidence>
<dbReference type="GO" id="GO:0016787">
    <property type="term" value="F:hydrolase activity"/>
    <property type="evidence" value="ECO:0007669"/>
    <property type="project" value="UniProtKB-KW"/>
</dbReference>
<keyword evidence="1" id="KW-0547">Nucleotide-binding</keyword>
<dbReference type="AlphaFoldDB" id="A0AA42BPR5"/>
<dbReference type="Pfam" id="PF00270">
    <property type="entry name" value="DEAD"/>
    <property type="match status" value="1"/>
</dbReference>
<dbReference type="InterPro" id="IPR001763">
    <property type="entry name" value="Rhodanese-like_dom"/>
</dbReference>
<evidence type="ECO:0000256" key="1">
    <source>
        <dbReference type="ARBA" id="ARBA00022741"/>
    </source>
</evidence>
<dbReference type="SMART" id="SM00490">
    <property type="entry name" value="HELICc"/>
    <property type="match status" value="1"/>
</dbReference>
<comment type="caution">
    <text evidence="11">The sequence shown here is derived from an EMBL/GenBank/DDBJ whole genome shotgun (WGS) entry which is preliminary data.</text>
</comment>
<evidence type="ECO:0000256" key="6">
    <source>
        <dbReference type="ARBA" id="ARBA00044535"/>
    </source>
</evidence>
<dbReference type="Gene3D" id="3.40.50.300">
    <property type="entry name" value="P-loop containing nucleotide triphosphate hydrolases"/>
    <property type="match status" value="2"/>
</dbReference>
<dbReference type="FunFam" id="3.40.50.300:FF:001363">
    <property type="entry name" value="ATP-dependent DNA helicase RecQ"/>
    <property type="match status" value="1"/>
</dbReference>
<accession>A0AA42BPR5</accession>
<evidence type="ECO:0000256" key="7">
    <source>
        <dbReference type="ARBA" id="ARBA00044550"/>
    </source>
</evidence>
<dbReference type="GO" id="GO:0006310">
    <property type="term" value="P:DNA recombination"/>
    <property type="evidence" value="ECO:0007669"/>
    <property type="project" value="InterPro"/>
</dbReference>
<keyword evidence="2" id="KW-0378">Hydrolase</keyword>
<dbReference type="RefSeq" id="WP_254758644.1">
    <property type="nucleotide sequence ID" value="NZ_JANCLT010000004.1"/>
</dbReference>
<dbReference type="GO" id="GO:0003677">
    <property type="term" value="F:DNA binding"/>
    <property type="evidence" value="ECO:0007669"/>
    <property type="project" value="UniProtKB-KW"/>
</dbReference>
<dbReference type="InterPro" id="IPR011545">
    <property type="entry name" value="DEAD/DEAH_box_helicase_dom"/>
</dbReference>
<dbReference type="InterPro" id="IPR002464">
    <property type="entry name" value="DNA/RNA_helicase_DEAH_CS"/>
</dbReference>
<evidence type="ECO:0000313" key="11">
    <source>
        <dbReference type="EMBL" id="MCP8968726.1"/>
    </source>
</evidence>
<dbReference type="InterPro" id="IPR032284">
    <property type="entry name" value="RecQ_Zn-bd"/>
</dbReference>
<dbReference type="PROSITE" id="PS00690">
    <property type="entry name" value="DEAH_ATP_HELICASE"/>
    <property type="match status" value="1"/>
</dbReference>
<dbReference type="InterPro" id="IPR014001">
    <property type="entry name" value="Helicase_ATP-bd"/>
</dbReference>
<keyword evidence="5" id="KW-0238">DNA-binding</keyword>
<organism evidence="11 12">
    <name type="scientific">Ectobacillus ponti</name>
    <dbReference type="NCBI Taxonomy" id="2961894"/>
    <lineage>
        <taxon>Bacteria</taxon>
        <taxon>Bacillati</taxon>
        <taxon>Bacillota</taxon>
        <taxon>Bacilli</taxon>
        <taxon>Bacillales</taxon>
        <taxon>Bacillaceae</taxon>
        <taxon>Ectobacillus</taxon>
    </lineage>
</organism>
<dbReference type="SMART" id="SM00487">
    <property type="entry name" value="DEXDc"/>
    <property type="match status" value="1"/>
</dbReference>
<dbReference type="GO" id="GO:0043590">
    <property type="term" value="C:bacterial nucleoid"/>
    <property type="evidence" value="ECO:0007669"/>
    <property type="project" value="TreeGrafter"/>
</dbReference>
<dbReference type="PANTHER" id="PTHR13710">
    <property type="entry name" value="DNA HELICASE RECQ FAMILY MEMBER"/>
    <property type="match status" value="1"/>
</dbReference>
<dbReference type="GO" id="GO:0005524">
    <property type="term" value="F:ATP binding"/>
    <property type="evidence" value="ECO:0007669"/>
    <property type="project" value="UniProtKB-KW"/>
</dbReference>
<dbReference type="Proteomes" id="UP001156102">
    <property type="component" value="Unassembled WGS sequence"/>
</dbReference>
<evidence type="ECO:0000256" key="5">
    <source>
        <dbReference type="ARBA" id="ARBA00023125"/>
    </source>
</evidence>
<keyword evidence="4" id="KW-0067">ATP-binding</keyword>
<dbReference type="InterPro" id="IPR001650">
    <property type="entry name" value="Helicase_C-like"/>
</dbReference>
<protein>
    <recommendedName>
        <fullName evidence="6">ATP-dependent DNA helicase RecQ</fullName>
    </recommendedName>
    <alternativeName>
        <fullName evidence="7">DNA 3'-5' helicase RecQ</fullName>
    </alternativeName>
</protein>
<dbReference type="EMBL" id="JANCLT010000004">
    <property type="protein sequence ID" value="MCP8968726.1"/>
    <property type="molecule type" value="Genomic_DNA"/>
</dbReference>
<evidence type="ECO:0000256" key="3">
    <source>
        <dbReference type="ARBA" id="ARBA00022806"/>
    </source>
</evidence>
<dbReference type="PANTHER" id="PTHR13710:SF84">
    <property type="entry name" value="ATP-DEPENDENT DNA HELICASE RECS-RELATED"/>
    <property type="match status" value="1"/>
</dbReference>
<dbReference type="GO" id="GO:0005737">
    <property type="term" value="C:cytoplasm"/>
    <property type="evidence" value="ECO:0007669"/>
    <property type="project" value="TreeGrafter"/>
</dbReference>